<comment type="caution">
    <text evidence="2">The sequence shown here is derived from an EMBL/GenBank/DDBJ whole genome shotgun (WGS) entry which is preliminary data.</text>
</comment>
<organism evidence="2 3">
    <name type="scientific">Nocardioides immobilis</name>
    <dbReference type="NCBI Taxonomy" id="2049295"/>
    <lineage>
        <taxon>Bacteria</taxon>
        <taxon>Bacillati</taxon>
        <taxon>Actinomycetota</taxon>
        <taxon>Actinomycetes</taxon>
        <taxon>Propionibacteriales</taxon>
        <taxon>Nocardioidaceae</taxon>
        <taxon>Nocardioides</taxon>
    </lineage>
</organism>
<evidence type="ECO:0000313" key="3">
    <source>
        <dbReference type="Proteomes" id="UP000283644"/>
    </source>
</evidence>
<accession>A0A417XYV5</accession>
<name>A0A417XYV5_9ACTN</name>
<sequence>MSTTRDDVPPHYHALRLLWTALQIVLLLVVVWLLVQAVPPGDLIGDVSDWARDLQDELL</sequence>
<evidence type="ECO:0000313" key="2">
    <source>
        <dbReference type="EMBL" id="RHW25535.1"/>
    </source>
</evidence>
<gene>
    <name evidence="2" type="ORF">D0Z08_18690</name>
</gene>
<keyword evidence="1" id="KW-1133">Transmembrane helix</keyword>
<feature type="transmembrane region" description="Helical" evidence="1">
    <location>
        <begin position="17"/>
        <end position="35"/>
    </location>
</feature>
<keyword evidence="1" id="KW-0812">Transmembrane</keyword>
<evidence type="ECO:0000256" key="1">
    <source>
        <dbReference type="SAM" id="Phobius"/>
    </source>
</evidence>
<dbReference type="RefSeq" id="WP_118926774.1">
    <property type="nucleotide sequence ID" value="NZ_QXGH01000023.1"/>
</dbReference>
<proteinExistence type="predicted"/>
<dbReference type="EMBL" id="QXGH01000023">
    <property type="protein sequence ID" value="RHW25535.1"/>
    <property type="molecule type" value="Genomic_DNA"/>
</dbReference>
<dbReference type="Proteomes" id="UP000283644">
    <property type="component" value="Unassembled WGS sequence"/>
</dbReference>
<protein>
    <submittedName>
        <fullName evidence="2">Uncharacterized protein</fullName>
    </submittedName>
</protein>
<dbReference type="AlphaFoldDB" id="A0A417XYV5"/>
<keyword evidence="1" id="KW-0472">Membrane</keyword>
<keyword evidence="3" id="KW-1185">Reference proteome</keyword>
<reference evidence="2 3" key="1">
    <citation type="submission" date="2018-09" db="EMBL/GenBank/DDBJ databases">
        <title>Genome sequencing of Nocardioides immobilis CCTCC AB 2017083 for comparison to Nocardioides silvaticus.</title>
        <authorList>
            <person name="Li C."/>
            <person name="Wang G."/>
        </authorList>
    </citation>
    <scope>NUCLEOTIDE SEQUENCE [LARGE SCALE GENOMIC DNA]</scope>
    <source>
        <strain evidence="2 3">CCTCC AB 2017083</strain>
    </source>
</reference>